<dbReference type="Gene3D" id="3.20.20.330">
    <property type="entry name" value="Homocysteine-binding-like domain"/>
    <property type="match status" value="1"/>
</dbReference>
<proteinExistence type="inferred from homology"/>
<comment type="similarity">
    <text evidence="5">Belongs to the vitamin-B12 dependent methionine synthase family.</text>
</comment>
<evidence type="ECO:0000259" key="23">
    <source>
        <dbReference type="PROSITE" id="PS51337"/>
    </source>
</evidence>
<comment type="pathway">
    <text evidence="4">Amino-acid biosynthesis; L-methionine biosynthesis via de novo pathway; L-methionine from L-homocysteine (MetH route): step 1/1.</text>
</comment>
<organism evidence="24 25">
    <name type="scientific">Schwartzia succinivorans DSM 10502</name>
    <dbReference type="NCBI Taxonomy" id="1123243"/>
    <lineage>
        <taxon>Bacteria</taxon>
        <taxon>Bacillati</taxon>
        <taxon>Bacillota</taxon>
        <taxon>Negativicutes</taxon>
        <taxon>Selenomonadales</taxon>
        <taxon>Selenomonadaceae</taxon>
        <taxon>Schwartzia</taxon>
    </lineage>
</organism>
<evidence type="ECO:0000256" key="19">
    <source>
        <dbReference type="PROSITE-ProRule" id="PRU00333"/>
    </source>
</evidence>
<feature type="domain" description="B12-binding N-terminal" evidence="23">
    <location>
        <begin position="588"/>
        <end position="682"/>
    </location>
</feature>
<evidence type="ECO:0000259" key="20">
    <source>
        <dbReference type="PROSITE" id="PS50970"/>
    </source>
</evidence>
<accession>A0A1M4YF56</accession>
<dbReference type="InterPro" id="IPR011005">
    <property type="entry name" value="Dihydropteroate_synth-like_sf"/>
</dbReference>
<dbReference type="SUPFAM" id="SSF82282">
    <property type="entry name" value="Homocysteine S-methyltransferase"/>
    <property type="match status" value="1"/>
</dbReference>
<keyword evidence="12" id="KW-0949">S-adenosyl-L-methionine</keyword>
<keyword evidence="16" id="KW-0170">Cobalt</keyword>
<dbReference type="EMBL" id="FQUG01000006">
    <property type="protein sequence ID" value="SHF04288.1"/>
    <property type="molecule type" value="Genomic_DNA"/>
</dbReference>
<feature type="domain" description="Pterin-binding" evidence="21">
    <location>
        <begin position="308"/>
        <end position="577"/>
    </location>
</feature>
<dbReference type="STRING" id="1123243.SAMN02745190_01728"/>
<dbReference type="Pfam" id="PF00809">
    <property type="entry name" value="Pterin_bind"/>
    <property type="match status" value="1"/>
</dbReference>
<dbReference type="InterPro" id="IPR000489">
    <property type="entry name" value="Pterin-binding_dom"/>
</dbReference>
<dbReference type="Proteomes" id="UP000184404">
    <property type="component" value="Unassembled WGS sequence"/>
</dbReference>
<dbReference type="PIRSF" id="PIRSF037472">
    <property type="entry name" value="DHPS_mtfrase"/>
    <property type="match status" value="1"/>
</dbReference>
<evidence type="ECO:0000313" key="24">
    <source>
        <dbReference type="EMBL" id="SHF04288.1"/>
    </source>
</evidence>
<dbReference type="GO" id="GO:0031419">
    <property type="term" value="F:cobalamin binding"/>
    <property type="evidence" value="ECO:0007669"/>
    <property type="project" value="UniProtKB-KW"/>
</dbReference>
<evidence type="ECO:0000256" key="16">
    <source>
        <dbReference type="ARBA" id="ARBA00023285"/>
    </source>
</evidence>
<dbReference type="Gene3D" id="3.40.50.280">
    <property type="entry name" value="Cobalamin-binding domain"/>
    <property type="match status" value="1"/>
</dbReference>
<feature type="binding site" evidence="19">
    <location>
        <position position="262"/>
    </location>
    <ligand>
        <name>Zn(2+)</name>
        <dbReference type="ChEBI" id="CHEBI:29105"/>
    </ligand>
</feature>
<dbReference type="UniPathway" id="UPA00051">
    <property type="reaction ID" value="UER00081"/>
</dbReference>
<dbReference type="Gene3D" id="3.20.20.20">
    <property type="entry name" value="Dihydropteroate synthase-like"/>
    <property type="match status" value="1"/>
</dbReference>
<comment type="cofactor">
    <cofactor evidence="3">
        <name>methylcob(III)alamin</name>
        <dbReference type="ChEBI" id="CHEBI:28115"/>
    </cofactor>
</comment>
<keyword evidence="14 19" id="KW-0862">Zinc</keyword>
<dbReference type="GO" id="GO:0032259">
    <property type="term" value="P:methylation"/>
    <property type="evidence" value="ECO:0007669"/>
    <property type="project" value="UniProtKB-KW"/>
</dbReference>
<dbReference type="InterPro" id="IPR036724">
    <property type="entry name" value="Cobalamin-bd_sf"/>
</dbReference>
<dbReference type="InterPro" id="IPR036594">
    <property type="entry name" value="Meth_synthase_dom"/>
</dbReference>
<dbReference type="PROSITE" id="PS51332">
    <property type="entry name" value="B12_BINDING"/>
    <property type="match status" value="1"/>
</dbReference>
<dbReference type="InterPro" id="IPR036589">
    <property type="entry name" value="HCY_dom_sf"/>
</dbReference>
<dbReference type="CDD" id="cd02070">
    <property type="entry name" value="corrinoid_protein_B12-BD"/>
    <property type="match status" value="1"/>
</dbReference>
<sequence>MIHIFDGATGTMLQAAGLKPGECPELVNLERPEMIKAVHRAYVEAGSTIVETNTFGATRIKLEHYGCSDKVREINIAAVKAAKEAVEGKAKIAGSMGPTGRFIEPLGDLDFEEAYKNYYEQASALAEGGADYILIETSIDIQETRAALIAAKDATNLPVICQLSYSEDGRTVTGTDPQTAAITLDALGADIIGVNCSLGPEQLLPVVKTLAENTNKPISVQPNAGLPKFVNGKTIFPMNPEDFARWTPKLIEAGATYLGGCCGTTPEHIRAVAEAAAKCTEAVRKPVKKMLRLTSRSKTVEIDASLPTVLIGERINPTGRKKLAAEIKEGSLLTVKKDALEQTRAGAKVLDVNMGVAGIDQAAAMKRAIKEIAQMTTTPLAIDTSDAEALEAGLRLYPGRALINSVSAEPERIAKFLPLAKKYGAAILCLPITAEGVPETADKRIEAVRGIIKAAKEQGLDDGDFLLDALVMTAAADAKAGSETLRTLDLYRKEFGYPSTMGLSNISYGLPSRPLINSTFFAMCLSHGLDAPIMNPYNDDMQLALLASSALLGKDPNGRLYSKTMQAKGEIKTQFMSNGTEKAAKKETAPKDSPEGILAEIKEAVTEGSKEAMPELIKKALDAGIPANDITEHGLTDAMNDMGDDFGAGRIFLPEVLLSAEAMRTAFNELQRLAPSKTTEKLGTFIIATVKGDVHDLGKNIVGALVGNSGFELIDLGKDVPSDEIVKAALEKKADIVGLSALMTTTMIEIDDVVKKLREAGSTAKVMVGGAAVTPEYAQEAGADFYAADGVAAVRLAKELMKK</sequence>
<evidence type="ECO:0000256" key="6">
    <source>
        <dbReference type="ARBA" id="ARBA00012032"/>
    </source>
</evidence>
<keyword evidence="10" id="KW-0846">Cobalamin</keyword>
<dbReference type="RefSeq" id="WP_072935818.1">
    <property type="nucleotide sequence ID" value="NZ_FQUG01000006.1"/>
</dbReference>
<keyword evidence="9" id="KW-0028">Amino-acid biosynthesis</keyword>
<evidence type="ECO:0000256" key="14">
    <source>
        <dbReference type="ARBA" id="ARBA00022833"/>
    </source>
</evidence>
<feature type="binding site" evidence="19">
    <location>
        <position position="196"/>
    </location>
    <ligand>
        <name>Zn(2+)</name>
        <dbReference type="ChEBI" id="CHEBI:29105"/>
    </ligand>
</feature>
<gene>
    <name evidence="24" type="ORF">SAMN02745190_01728</name>
</gene>
<dbReference type="GO" id="GO:0008705">
    <property type="term" value="F:methionine synthase activity"/>
    <property type="evidence" value="ECO:0007669"/>
    <property type="project" value="UniProtKB-EC"/>
</dbReference>
<feature type="domain" description="B12-binding" evidence="22">
    <location>
        <begin position="682"/>
        <end position="803"/>
    </location>
</feature>
<dbReference type="SMART" id="SM01018">
    <property type="entry name" value="B12-binding_2"/>
    <property type="match status" value="1"/>
</dbReference>
<dbReference type="InterPro" id="IPR003726">
    <property type="entry name" value="HCY_dom"/>
</dbReference>
<comment type="catalytic activity">
    <reaction evidence="1">
        <text>(6S)-5-methyl-5,6,7,8-tetrahydrofolate + L-homocysteine = (6S)-5,6,7,8-tetrahydrofolate + L-methionine</text>
        <dbReference type="Rhea" id="RHEA:11172"/>
        <dbReference type="ChEBI" id="CHEBI:18608"/>
        <dbReference type="ChEBI" id="CHEBI:57453"/>
        <dbReference type="ChEBI" id="CHEBI:57844"/>
        <dbReference type="ChEBI" id="CHEBI:58199"/>
        <dbReference type="EC" id="2.1.1.13"/>
    </reaction>
</comment>
<dbReference type="InterPro" id="IPR003759">
    <property type="entry name" value="Cbl-bd_cap"/>
</dbReference>
<dbReference type="PANTHER" id="PTHR45833">
    <property type="entry name" value="METHIONINE SYNTHASE"/>
    <property type="match status" value="1"/>
</dbReference>
<dbReference type="AlphaFoldDB" id="A0A1M4YF56"/>
<evidence type="ECO:0000259" key="21">
    <source>
        <dbReference type="PROSITE" id="PS50972"/>
    </source>
</evidence>
<evidence type="ECO:0000256" key="4">
    <source>
        <dbReference type="ARBA" id="ARBA00005178"/>
    </source>
</evidence>
<evidence type="ECO:0000256" key="3">
    <source>
        <dbReference type="ARBA" id="ARBA00001956"/>
    </source>
</evidence>
<keyword evidence="15" id="KW-0486">Methionine biosynthesis</keyword>
<dbReference type="OrthoDB" id="9803687at2"/>
<reference evidence="24 25" key="1">
    <citation type="submission" date="2016-11" db="EMBL/GenBank/DDBJ databases">
        <authorList>
            <person name="Jaros S."/>
            <person name="Januszkiewicz K."/>
            <person name="Wedrychowicz H."/>
        </authorList>
    </citation>
    <scope>NUCLEOTIDE SEQUENCE [LARGE SCALE GENOMIC DNA]</scope>
    <source>
        <strain evidence="24 25">DSM 10502</strain>
    </source>
</reference>
<dbReference type="PROSITE" id="PS50972">
    <property type="entry name" value="PTERIN_BINDING"/>
    <property type="match status" value="1"/>
</dbReference>
<dbReference type="GO" id="GO:0046872">
    <property type="term" value="F:metal ion binding"/>
    <property type="evidence" value="ECO:0007669"/>
    <property type="project" value="UniProtKB-KW"/>
</dbReference>
<evidence type="ECO:0000256" key="10">
    <source>
        <dbReference type="ARBA" id="ARBA00022628"/>
    </source>
</evidence>
<dbReference type="GO" id="GO:0046653">
    <property type="term" value="P:tetrahydrofolate metabolic process"/>
    <property type="evidence" value="ECO:0007669"/>
    <property type="project" value="TreeGrafter"/>
</dbReference>
<evidence type="ECO:0000256" key="17">
    <source>
        <dbReference type="ARBA" id="ARBA00025552"/>
    </source>
</evidence>
<dbReference type="SUPFAM" id="SSF47644">
    <property type="entry name" value="Methionine synthase domain"/>
    <property type="match status" value="1"/>
</dbReference>
<dbReference type="PROSITE" id="PS51337">
    <property type="entry name" value="B12_BINDING_NTER"/>
    <property type="match status" value="1"/>
</dbReference>
<comment type="cofactor">
    <cofactor evidence="2 19">
        <name>Zn(2+)</name>
        <dbReference type="ChEBI" id="CHEBI:29105"/>
    </cofactor>
</comment>
<evidence type="ECO:0000256" key="5">
    <source>
        <dbReference type="ARBA" id="ARBA00010398"/>
    </source>
</evidence>
<keyword evidence="11 19" id="KW-0808">Transferase</keyword>
<evidence type="ECO:0000313" key="25">
    <source>
        <dbReference type="Proteomes" id="UP000184404"/>
    </source>
</evidence>
<comment type="function">
    <text evidence="17">Catalyzes the transfer of a methyl group from methyl-cobalamin to homocysteine, yielding enzyme-bound cob(I)alamin and methionine. Subsequently, remethylates the cofactor using methyltetrahydrofolate.</text>
</comment>
<keyword evidence="13 19" id="KW-0479">Metal-binding</keyword>
<feature type="domain" description="Hcy-binding" evidence="20">
    <location>
        <begin position="1"/>
        <end position="276"/>
    </location>
</feature>
<dbReference type="GO" id="GO:0050667">
    <property type="term" value="P:homocysteine metabolic process"/>
    <property type="evidence" value="ECO:0007669"/>
    <property type="project" value="TreeGrafter"/>
</dbReference>
<keyword evidence="25" id="KW-1185">Reference proteome</keyword>
<evidence type="ECO:0000256" key="11">
    <source>
        <dbReference type="ARBA" id="ARBA00022679"/>
    </source>
</evidence>
<dbReference type="SUPFAM" id="SSF51717">
    <property type="entry name" value="Dihydropteroate synthetase-like"/>
    <property type="match status" value="1"/>
</dbReference>
<evidence type="ECO:0000256" key="15">
    <source>
        <dbReference type="ARBA" id="ARBA00023167"/>
    </source>
</evidence>
<dbReference type="PROSITE" id="PS50970">
    <property type="entry name" value="HCY"/>
    <property type="match status" value="1"/>
</dbReference>
<dbReference type="EC" id="2.1.1.13" evidence="6"/>
<evidence type="ECO:0000256" key="2">
    <source>
        <dbReference type="ARBA" id="ARBA00001947"/>
    </source>
</evidence>
<evidence type="ECO:0000256" key="9">
    <source>
        <dbReference type="ARBA" id="ARBA00022605"/>
    </source>
</evidence>
<feature type="binding site" evidence="19">
    <location>
        <position position="261"/>
    </location>
    <ligand>
        <name>Zn(2+)</name>
        <dbReference type="ChEBI" id="CHEBI:29105"/>
    </ligand>
</feature>
<dbReference type="InterPro" id="IPR050554">
    <property type="entry name" value="Met_Synthase/Corrinoid"/>
</dbReference>
<name>A0A1M4YF56_9FIRM</name>
<evidence type="ECO:0000256" key="12">
    <source>
        <dbReference type="ARBA" id="ARBA00022691"/>
    </source>
</evidence>
<protein>
    <recommendedName>
        <fullName evidence="7">Methionine synthase</fullName>
        <ecNumber evidence="6">2.1.1.13</ecNumber>
    </recommendedName>
    <alternativeName>
        <fullName evidence="18">5-methyltetrahydrofolate--homocysteine methyltransferase</fullName>
    </alternativeName>
</protein>
<dbReference type="InterPro" id="IPR006158">
    <property type="entry name" value="Cobalamin-bd"/>
</dbReference>
<dbReference type="Pfam" id="PF02607">
    <property type="entry name" value="B12-binding_2"/>
    <property type="match status" value="1"/>
</dbReference>
<evidence type="ECO:0000256" key="13">
    <source>
        <dbReference type="ARBA" id="ARBA00022723"/>
    </source>
</evidence>
<dbReference type="GO" id="GO:0005829">
    <property type="term" value="C:cytosol"/>
    <property type="evidence" value="ECO:0007669"/>
    <property type="project" value="TreeGrafter"/>
</dbReference>
<dbReference type="Pfam" id="PF02310">
    <property type="entry name" value="B12-binding"/>
    <property type="match status" value="1"/>
</dbReference>
<evidence type="ECO:0000259" key="22">
    <source>
        <dbReference type="PROSITE" id="PS51332"/>
    </source>
</evidence>
<keyword evidence="8 19" id="KW-0489">Methyltransferase</keyword>
<dbReference type="PANTHER" id="PTHR45833:SF1">
    <property type="entry name" value="METHIONINE SYNTHASE"/>
    <property type="match status" value="1"/>
</dbReference>
<evidence type="ECO:0000256" key="1">
    <source>
        <dbReference type="ARBA" id="ARBA00001700"/>
    </source>
</evidence>
<dbReference type="InterPro" id="IPR017215">
    <property type="entry name" value="MetH_bac"/>
</dbReference>
<dbReference type="Gene3D" id="1.10.1240.10">
    <property type="entry name" value="Methionine synthase domain"/>
    <property type="match status" value="1"/>
</dbReference>
<evidence type="ECO:0000256" key="8">
    <source>
        <dbReference type="ARBA" id="ARBA00022603"/>
    </source>
</evidence>
<evidence type="ECO:0000256" key="18">
    <source>
        <dbReference type="ARBA" id="ARBA00031040"/>
    </source>
</evidence>
<dbReference type="SUPFAM" id="SSF52242">
    <property type="entry name" value="Cobalamin (vitamin B12)-binding domain"/>
    <property type="match status" value="1"/>
</dbReference>
<dbReference type="Pfam" id="PF02574">
    <property type="entry name" value="S-methyl_trans"/>
    <property type="match status" value="1"/>
</dbReference>
<evidence type="ECO:0000256" key="7">
    <source>
        <dbReference type="ARBA" id="ARBA00013998"/>
    </source>
</evidence>